<evidence type="ECO:0000313" key="2">
    <source>
        <dbReference type="Proteomes" id="UP000007013"/>
    </source>
</evidence>
<dbReference type="KEGG" id="ote:Oter_2507"/>
<proteinExistence type="predicted"/>
<sequence length="97" mass="10978">MRFLALEQDVAGVTAEQMRPWLQAEARAVWALQQADTLREIWFARPDRRAVLLLECPDEAAARAALGTLPLVREQCIRFELLALDPYDGLARIFTPA</sequence>
<dbReference type="eggNOG" id="ENOG502ZJQU">
    <property type="taxonomic scope" value="Bacteria"/>
</dbReference>
<dbReference type="Gene3D" id="3.30.70.1060">
    <property type="entry name" value="Dimeric alpha+beta barrel"/>
    <property type="match status" value="1"/>
</dbReference>
<protein>
    <recommendedName>
        <fullName evidence="3">Muconolactone isomerase domain-containing protein</fullName>
    </recommendedName>
</protein>
<dbReference type="AlphaFoldDB" id="B1ZT00"/>
<organism evidence="1 2">
    <name type="scientific">Opitutus terrae (strain DSM 11246 / JCM 15787 / PB90-1)</name>
    <dbReference type="NCBI Taxonomy" id="452637"/>
    <lineage>
        <taxon>Bacteria</taxon>
        <taxon>Pseudomonadati</taxon>
        <taxon>Verrucomicrobiota</taxon>
        <taxon>Opitutia</taxon>
        <taxon>Opitutales</taxon>
        <taxon>Opitutaceae</taxon>
        <taxon>Opitutus</taxon>
    </lineage>
</organism>
<dbReference type="OrthoDB" id="1097151at2"/>
<gene>
    <name evidence="1" type="ordered locus">Oter_2507</name>
</gene>
<name>B1ZT00_OPITP</name>
<accession>B1ZT00</accession>
<reference evidence="1 2" key="1">
    <citation type="journal article" date="2011" name="J. Bacteriol.">
        <title>Genome sequence of the verrucomicrobium Opitutus terrae PB90-1, an abundant inhabitant of rice paddy soil ecosystems.</title>
        <authorList>
            <person name="van Passel M.W."/>
            <person name="Kant R."/>
            <person name="Palva A."/>
            <person name="Copeland A."/>
            <person name="Lucas S."/>
            <person name="Lapidus A."/>
            <person name="Glavina del Rio T."/>
            <person name="Pitluck S."/>
            <person name="Goltsman E."/>
            <person name="Clum A."/>
            <person name="Sun H."/>
            <person name="Schmutz J."/>
            <person name="Larimer F.W."/>
            <person name="Land M.L."/>
            <person name="Hauser L."/>
            <person name="Kyrpides N."/>
            <person name="Mikhailova N."/>
            <person name="Richardson P.P."/>
            <person name="Janssen P.H."/>
            <person name="de Vos W.M."/>
            <person name="Smidt H."/>
        </authorList>
    </citation>
    <scope>NUCLEOTIDE SEQUENCE [LARGE SCALE GENOMIC DNA]</scope>
    <source>
        <strain evidence="2">DSM 11246 / JCM 15787 / PB90-1</strain>
    </source>
</reference>
<keyword evidence="2" id="KW-1185">Reference proteome</keyword>
<dbReference type="HOGENOM" id="CLU_157077_1_0_0"/>
<dbReference type="Proteomes" id="UP000007013">
    <property type="component" value="Chromosome"/>
</dbReference>
<dbReference type="STRING" id="452637.Oter_2507"/>
<dbReference type="RefSeq" id="WP_012375324.1">
    <property type="nucleotide sequence ID" value="NC_010571.1"/>
</dbReference>
<dbReference type="EMBL" id="CP001032">
    <property type="protein sequence ID" value="ACB75789.1"/>
    <property type="molecule type" value="Genomic_DNA"/>
</dbReference>
<evidence type="ECO:0008006" key="3">
    <source>
        <dbReference type="Google" id="ProtNLM"/>
    </source>
</evidence>
<evidence type="ECO:0000313" key="1">
    <source>
        <dbReference type="EMBL" id="ACB75789.1"/>
    </source>
</evidence>